<keyword evidence="3" id="KW-1185">Reference proteome</keyword>
<name>A0A0A0BAA2_9CELL</name>
<dbReference type="Proteomes" id="UP000029833">
    <property type="component" value="Unassembled WGS sequence"/>
</dbReference>
<dbReference type="PANTHER" id="PTHR21310">
    <property type="entry name" value="AMINOGLYCOSIDE PHOSPHOTRANSFERASE-RELATED-RELATED"/>
    <property type="match status" value="1"/>
</dbReference>
<dbReference type="Pfam" id="PF01636">
    <property type="entry name" value="APH"/>
    <property type="match status" value="1"/>
</dbReference>
<organism evidence="2 3">
    <name type="scientific">Cellulomonas cellasea DSM 20118</name>
    <dbReference type="NCBI Taxonomy" id="1408250"/>
    <lineage>
        <taxon>Bacteria</taxon>
        <taxon>Bacillati</taxon>
        <taxon>Actinomycetota</taxon>
        <taxon>Actinomycetes</taxon>
        <taxon>Micrococcales</taxon>
        <taxon>Cellulomonadaceae</taxon>
        <taxon>Cellulomonas</taxon>
    </lineage>
</organism>
<feature type="domain" description="Aminoglycoside phosphotransferase" evidence="1">
    <location>
        <begin position="24"/>
        <end position="141"/>
    </location>
</feature>
<comment type="caution">
    <text evidence="2">The sequence shown here is derived from an EMBL/GenBank/DDBJ whole genome shotgun (WGS) entry which is preliminary data.</text>
</comment>
<dbReference type="InterPro" id="IPR051678">
    <property type="entry name" value="AGP_Transferase"/>
</dbReference>
<gene>
    <name evidence="2" type="ORF">Q760_11190</name>
</gene>
<dbReference type="InterPro" id="IPR002575">
    <property type="entry name" value="Aminoglycoside_PTrfase"/>
</dbReference>
<dbReference type="SUPFAM" id="SSF56112">
    <property type="entry name" value="Protein kinase-like (PK-like)"/>
    <property type="match status" value="1"/>
</dbReference>
<reference evidence="2 3" key="1">
    <citation type="submission" date="2013-10" db="EMBL/GenBank/DDBJ databases">
        <authorList>
            <person name="Wang G."/>
            <person name="Zhuang W."/>
        </authorList>
    </citation>
    <scope>NUCLEOTIDE SEQUENCE [LARGE SCALE GENOMIC DNA]</scope>
    <source>
        <strain evidence="2 3">DSM 20118</strain>
    </source>
</reference>
<protein>
    <recommendedName>
        <fullName evidence="1">Aminoglycoside phosphotransferase domain-containing protein</fullName>
    </recommendedName>
</protein>
<evidence type="ECO:0000313" key="3">
    <source>
        <dbReference type="Proteomes" id="UP000029833"/>
    </source>
</evidence>
<dbReference type="InterPro" id="IPR011009">
    <property type="entry name" value="Kinase-like_dom_sf"/>
</dbReference>
<dbReference type="AlphaFoldDB" id="A0A0A0BAA2"/>
<dbReference type="EMBL" id="AXNT01000035">
    <property type="protein sequence ID" value="KGM02774.1"/>
    <property type="molecule type" value="Genomic_DNA"/>
</dbReference>
<dbReference type="RefSeq" id="WP_141372153.1">
    <property type="nucleotide sequence ID" value="NZ_AXNT01000035.1"/>
</dbReference>
<dbReference type="OrthoDB" id="5490445at2"/>
<dbReference type="PANTHER" id="PTHR21310:SF59">
    <property type="entry name" value="AMINOGLYCOSIDE PHOSPHOTRANSFERASE DOMAIN-CONTAINING PROTEIN"/>
    <property type="match status" value="1"/>
</dbReference>
<dbReference type="STRING" id="1408250.Q760_11190"/>
<dbReference type="Gene3D" id="3.90.1200.10">
    <property type="match status" value="1"/>
</dbReference>
<accession>A0A0A0BAA2</accession>
<proteinExistence type="predicted"/>
<evidence type="ECO:0000259" key="1">
    <source>
        <dbReference type="Pfam" id="PF01636"/>
    </source>
</evidence>
<sequence length="192" mass="20501">MARLHTVTGERFGYLNAGSGLHAPTWPEAFGLMLGALLDDAARWGTPVPDADVRAALARHTDALAEVTTPVLVHGDLWAGNLFVEPTTGELVGVIDTERSLWGDPLYELVGADQMGTRTAPATVLDGYASAGGAFALDTVAGRTRLQLYRLYLSLVLVIEIAPRAYTGDWIGPHRATAERLVRGALDVLLGR</sequence>
<evidence type="ECO:0000313" key="2">
    <source>
        <dbReference type="EMBL" id="KGM02774.1"/>
    </source>
</evidence>